<dbReference type="Pfam" id="PF13193">
    <property type="entry name" value="AMP-binding_C"/>
    <property type="match status" value="1"/>
</dbReference>
<evidence type="ECO:0000313" key="3">
    <source>
        <dbReference type="EMBL" id="MDN3571822.1"/>
    </source>
</evidence>
<dbReference type="CDD" id="cd05936">
    <property type="entry name" value="FC-FACS_FadD_like"/>
    <property type="match status" value="1"/>
</dbReference>
<evidence type="ECO:0000259" key="2">
    <source>
        <dbReference type="Pfam" id="PF13193"/>
    </source>
</evidence>
<dbReference type="PANTHER" id="PTHR43767">
    <property type="entry name" value="LONG-CHAIN-FATTY-ACID--COA LIGASE"/>
    <property type="match status" value="1"/>
</dbReference>
<dbReference type="Pfam" id="PF00501">
    <property type="entry name" value="AMP-binding"/>
    <property type="match status" value="1"/>
</dbReference>
<accession>A0ABT8APJ4</accession>
<evidence type="ECO:0000259" key="1">
    <source>
        <dbReference type="Pfam" id="PF00501"/>
    </source>
</evidence>
<dbReference type="Proteomes" id="UP001244297">
    <property type="component" value="Unassembled WGS sequence"/>
</dbReference>
<dbReference type="InterPro" id="IPR045851">
    <property type="entry name" value="AMP-bd_C_sf"/>
</dbReference>
<evidence type="ECO:0000313" key="4">
    <source>
        <dbReference type="Proteomes" id="UP001244297"/>
    </source>
</evidence>
<keyword evidence="3" id="KW-0436">Ligase</keyword>
<feature type="domain" description="AMP-binding enzyme C-terminal" evidence="2">
    <location>
        <begin position="473"/>
        <end position="548"/>
    </location>
</feature>
<dbReference type="InterPro" id="IPR025110">
    <property type="entry name" value="AMP-bd_C"/>
</dbReference>
<dbReference type="PROSITE" id="PS00455">
    <property type="entry name" value="AMP_BINDING"/>
    <property type="match status" value="1"/>
</dbReference>
<dbReference type="InterPro" id="IPR020845">
    <property type="entry name" value="AMP-binding_CS"/>
</dbReference>
<dbReference type="GO" id="GO:0016874">
    <property type="term" value="F:ligase activity"/>
    <property type="evidence" value="ECO:0007669"/>
    <property type="project" value="UniProtKB-KW"/>
</dbReference>
<gene>
    <name evidence="3" type="ORF">QWZ18_14450</name>
</gene>
<dbReference type="InterPro" id="IPR042099">
    <property type="entry name" value="ANL_N_sf"/>
</dbReference>
<dbReference type="SUPFAM" id="SSF56801">
    <property type="entry name" value="Acetyl-CoA synthetase-like"/>
    <property type="match status" value="1"/>
</dbReference>
<dbReference type="Gene3D" id="3.40.50.12780">
    <property type="entry name" value="N-terminal domain of ligase-like"/>
    <property type="match status" value="1"/>
</dbReference>
<reference evidence="4" key="1">
    <citation type="journal article" date="2019" name="Int. J. Syst. Evol. Microbiol.">
        <title>The Global Catalogue of Microorganisms (GCM) 10K type strain sequencing project: providing services to taxonomists for standard genome sequencing and annotation.</title>
        <authorList>
            <consortium name="The Broad Institute Genomics Platform"/>
            <consortium name="The Broad Institute Genome Sequencing Center for Infectious Disease"/>
            <person name="Wu L."/>
            <person name="Ma J."/>
        </authorList>
    </citation>
    <scope>NUCLEOTIDE SEQUENCE [LARGE SCALE GENOMIC DNA]</scope>
    <source>
        <strain evidence="4">CECT 7806</strain>
    </source>
</reference>
<feature type="domain" description="AMP-dependent synthetase/ligase" evidence="1">
    <location>
        <begin position="34"/>
        <end position="423"/>
    </location>
</feature>
<keyword evidence="4" id="KW-1185">Reference proteome</keyword>
<dbReference type="Gene3D" id="3.30.300.30">
    <property type="match status" value="1"/>
</dbReference>
<organism evidence="3 4">
    <name type="scientific">Methylobacterium longum</name>
    <dbReference type="NCBI Taxonomy" id="767694"/>
    <lineage>
        <taxon>Bacteria</taxon>
        <taxon>Pseudomonadati</taxon>
        <taxon>Pseudomonadota</taxon>
        <taxon>Alphaproteobacteria</taxon>
        <taxon>Hyphomicrobiales</taxon>
        <taxon>Methylobacteriaceae</taxon>
        <taxon>Methylobacterium</taxon>
    </lineage>
</organism>
<dbReference type="EMBL" id="JAUFPT010000047">
    <property type="protein sequence ID" value="MDN3571822.1"/>
    <property type="molecule type" value="Genomic_DNA"/>
</dbReference>
<dbReference type="InterPro" id="IPR000873">
    <property type="entry name" value="AMP-dep_synth/lig_dom"/>
</dbReference>
<comment type="caution">
    <text evidence="3">The sequence shown here is derived from an EMBL/GenBank/DDBJ whole genome shotgun (WGS) entry which is preliminary data.</text>
</comment>
<sequence length="573" mass="61595">MSAIHTGGGCIEAAAFSRPRQPDAESDTLPDLLHRSVQRFADRPALEFCGRVWSYREVGALTDRVAAGLAGLGVGRGVQVGLCLPNTPYSVIFYFAVLQAGGTVVNFNPLYTSRECATQIRDSGTTIMVVSDIARIYDPVAAVADEAGLRHLVVCPLADMLPFGRGLLYRLFRRTETAQVPADARHVPWAKLLAGAGGPGGRAALRPDDVALLQYTGGTTGTPKGAMLTHANLAGNVRQLAPLIRQAGLRDGHERVLAVIPLFHVFAMTVAMNLAIKIGAQIVLVPQFKIDQLLATIARTRPTFFPAVPTIFGAVNKAAETAKVDLRSIRLCISGGAPLPAEIGARFEALTGCRLSEGYGLTESSPVVCVNPFDGRRRAGSVGLPLADTAIEIRDPHHADRLMPPGTKGEVYIRGPQVMAGYWRRPADTAEVLVDGALRTGDIGYRDADGFLFLVDRIKDLILCGGYNVYPRQIEDALYEHEAVEEAVAIGIPDAYRGESPKAFVKLRAGHATTPEALRTFLAERLSKIEMPRDIEIRTSLPKTAVGKLSKKELVAEARDRAGPTAMDRRASA</sequence>
<proteinExistence type="predicted"/>
<name>A0ABT8APJ4_9HYPH</name>
<protein>
    <submittedName>
        <fullName evidence="3">Long-chain fatty acid--CoA ligase</fullName>
    </submittedName>
</protein>
<dbReference type="InterPro" id="IPR050237">
    <property type="entry name" value="ATP-dep_AMP-bd_enzyme"/>
</dbReference>
<dbReference type="RefSeq" id="WP_238293912.1">
    <property type="nucleotide sequence ID" value="NZ_BPQS01000085.1"/>
</dbReference>
<dbReference type="PANTHER" id="PTHR43767:SF1">
    <property type="entry name" value="NONRIBOSOMAL PEPTIDE SYNTHASE PES1 (EUROFUNG)-RELATED"/>
    <property type="match status" value="1"/>
</dbReference>